<keyword evidence="3" id="KW-0804">Transcription</keyword>
<dbReference type="PANTHER" id="PTHR44846:SF1">
    <property type="entry name" value="MANNOSYL-D-GLYCERATE TRANSPORT_METABOLISM SYSTEM REPRESSOR MNGR-RELATED"/>
    <property type="match status" value="1"/>
</dbReference>
<keyword evidence="1" id="KW-0805">Transcription regulation</keyword>
<dbReference type="RefSeq" id="WP_185800284.1">
    <property type="nucleotide sequence ID" value="NZ_JACJVJ010000001.1"/>
</dbReference>
<dbReference type="Pfam" id="PF00392">
    <property type="entry name" value="GntR"/>
    <property type="match status" value="1"/>
</dbReference>
<dbReference type="EMBL" id="JACJVJ010000001">
    <property type="protein sequence ID" value="MBC2777052.1"/>
    <property type="molecule type" value="Genomic_DNA"/>
</dbReference>
<dbReference type="SUPFAM" id="SSF64288">
    <property type="entry name" value="Chorismate lyase-like"/>
    <property type="match status" value="1"/>
</dbReference>
<reference evidence="5 6" key="1">
    <citation type="submission" date="2020-08" db="EMBL/GenBank/DDBJ databases">
        <title>Draft genome sequence of Parasphingopyxis sp. GrpM-11.</title>
        <authorList>
            <person name="Oh J."/>
            <person name="Roh D.-H."/>
        </authorList>
    </citation>
    <scope>NUCLEOTIDE SEQUENCE [LARGE SCALE GENOMIC DNA]</scope>
    <source>
        <strain evidence="5 6">GrpM-11</strain>
    </source>
</reference>
<evidence type="ECO:0000256" key="2">
    <source>
        <dbReference type="ARBA" id="ARBA00023125"/>
    </source>
</evidence>
<dbReference type="InterPro" id="IPR011663">
    <property type="entry name" value="UTRA"/>
</dbReference>
<dbReference type="GO" id="GO:0045892">
    <property type="term" value="P:negative regulation of DNA-templated transcription"/>
    <property type="evidence" value="ECO:0007669"/>
    <property type="project" value="TreeGrafter"/>
</dbReference>
<evidence type="ECO:0000259" key="4">
    <source>
        <dbReference type="PROSITE" id="PS50949"/>
    </source>
</evidence>
<organism evidence="5 6">
    <name type="scientific">Parasphingopyxis marina</name>
    <dbReference type="NCBI Taxonomy" id="2761622"/>
    <lineage>
        <taxon>Bacteria</taxon>
        <taxon>Pseudomonadati</taxon>
        <taxon>Pseudomonadota</taxon>
        <taxon>Alphaproteobacteria</taxon>
        <taxon>Sphingomonadales</taxon>
        <taxon>Sphingomonadaceae</taxon>
        <taxon>Parasphingopyxis</taxon>
    </lineage>
</organism>
<evidence type="ECO:0000256" key="1">
    <source>
        <dbReference type="ARBA" id="ARBA00023015"/>
    </source>
</evidence>
<dbReference type="PANTHER" id="PTHR44846">
    <property type="entry name" value="MANNOSYL-D-GLYCERATE TRANSPORT/METABOLISM SYSTEM REPRESSOR MNGR-RELATED"/>
    <property type="match status" value="1"/>
</dbReference>
<dbReference type="GO" id="GO:0003700">
    <property type="term" value="F:DNA-binding transcription factor activity"/>
    <property type="evidence" value="ECO:0007669"/>
    <property type="project" value="InterPro"/>
</dbReference>
<dbReference type="Proteomes" id="UP000564378">
    <property type="component" value="Unassembled WGS sequence"/>
</dbReference>
<dbReference type="CDD" id="cd07377">
    <property type="entry name" value="WHTH_GntR"/>
    <property type="match status" value="1"/>
</dbReference>
<dbReference type="PRINTS" id="PR00035">
    <property type="entry name" value="HTHGNTR"/>
</dbReference>
<feature type="domain" description="HTH gntR-type" evidence="4">
    <location>
        <begin position="19"/>
        <end position="87"/>
    </location>
</feature>
<dbReference type="SMART" id="SM00345">
    <property type="entry name" value="HTH_GNTR"/>
    <property type="match status" value="1"/>
</dbReference>
<evidence type="ECO:0000313" key="5">
    <source>
        <dbReference type="EMBL" id="MBC2777052.1"/>
    </source>
</evidence>
<evidence type="ECO:0000256" key="3">
    <source>
        <dbReference type="ARBA" id="ARBA00023163"/>
    </source>
</evidence>
<dbReference type="Pfam" id="PF07702">
    <property type="entry name" value="UTRA"/>
    <property type="match status" value="1"/>
</dbReference>
<accession>A0A842HVQ8</accession>
<keyword evidence="6" id="KW-1185">Reference proteome</keyword>
<dbReference type="PROSITE" id="PS50949">
    <property type="entry name" value="HTH_GNTR"/>
    <property type="match status" value="1"/>
</dbReference>
<dbReference type="InterPro" id="IPR050679">
    <property type="entry name" value="Bact_HTH_transcr_reg"/>
</dbReference>
<dbReference type="InterPro" id="IPR036390">
    <property type="entry name" value="WH_DNA-bd_sf"/>
</dbReference>
<gene>
    <name evidence="5" type="ORF">H6P80_05390</name>
</gene>
<sequence>MANTLADLDISLTSNARGIPRYLQLSTLFRRMISSGEWQVGSQIPTVEELAKEYGVARATVRQALGILNAEGMIERFRAKGTFVTYRPQEQLWCEVETDWSGMLRSRAGATIELLEEEAGQQPPALDPEGERARSYHRFRRRHCRDGKPFLIADTYLDETLWKKISRKSLTSKTALSLLTEIRGVKITDARQSLTIGAADMITARMLEVPLNAPVAHVHRTAITDTGRLVMVSDGTYRGDIVRLDIKLK</sequence>
<keyword evidence="2" id="KW-0238">DNA-binding</keyword>
<dbReference type="InterPro" id="IPR028978">
    <property type="entry name" value="Chorismate_lyase_/UTRA_dom_sf"/>
</dbReference>
<dbReference type="SMART" id="SM00866">
    <property type="entry name" value="UTRA"/>
    <property type="match status" value="1"/>
</dbReference>
<dbReference type="Gene3D" id="1.10.10.10">
    <property type="entry name" value="Winged helix-like DNA-binding domain superfamily/Winged helix DNA-binding domain"/>
    <property type="match status" value="1"/>
</dbReference>
<dbReference type="GO" id="GO:0003677">
    <property type="term" value="F:DNA binding"/>
    <property type="evidence" value="ECO:0007669"/>
    <property type="project" value="UniProtKB-KW"/>
</dbReference>
<evidence type="ECO:0000313" key="6">
    <source>
        <dbReference type="Proteomes" id="UP000564378"/>
    </source>
</evidence>
<dbReference type="AlphaFoldDB" id="A0A842HVQ8"/>
<comment type="caution">
    <text evidence="5">The sequence shown here is derived from an EMBL/GenBank/DDBJ whole genome shotgun (WGS) entry which is preliminary data.</text>
</comment>
<dbReference type="InterPro" id="IPR000524">
    <property type="entry name" value="Tscrpt_reg_HTH_GntR"/>
</dbReference>
<dbReference type="Gene3D" id="3.40.1410.10">
    <property type="entry name" value="Chorismate lyase-like"/>
    <property type="match status" value="1"/>
</dbReference>
<protein>
    <submittedName>
        <fullName evidence="5">GntR family transcriptional regulator</fullName>
    </submittedName>
</protein>
<proteinExistence type="predicted"/>
<dbReference type="SUPFAM" id="SSF46785">
    <property type="entry name" value="Winged helix' DNA-binding domain"/>
    <property type="match status" value="1"/>
</dbReference>
<name>A0A842HVQ8_9SPHN</name>
<dbReference type="InterPro" id="IPR036388">
    <property type="entry name" value="WH-like_DNA-bd_sf"/>
</dbReference>